<gene>
    <name evidence="1" type="ORF">MENTE1834_LOCUS47227</name>
</gene>
<accession>A0ACB1B7N8</accession>
<dbReference type="EMBL" id="CAVMJV010000187">
    <property type="protein sequence ID" value="CAK5122298.1"/>
    <property type="molecule type" value="Genomic_DNA"/>
</dbReference>
<keyword evidence="2" id="KW-1185">Reference proteome</keyword>
<name>A0ACB1B7N8_MELEN</name>
<organism evidence="1 2">
    <name type="scientific">Meloidogyne enterolobii</name>
    <name type="common">Root-knot nematode worm</name>
    <name type="synonym">Meloidogyne mayaguensis</name>
    <dbReference type="NCBI Taxonomy" id="390850"/>
    <lineage>
        <taxon>Eukaryota</taxon>
        <taxon>Metazoa</taxon>
        <taxon>Ecdysozoa</taxon>
        <taxon>Nematoda</taxon>
        <taxon>Chromadorea</taxon>
        <taxon>Rhabditida</taxon>
        <taxon>Tylenchina</taxon>
        <taxon>Tylenchomorpha</taxon>
        <taxon>Tylenchoidea</taxon>
        <taxon>Meloidogynidae</taxon>
        <taxon>Meloidogyninae</taxon>
        <taxon>Meloidogyne</taxon>
    </lineage>
</organism>
<evidence type="ECO:0000313" key="2">
    <source>
        <dbReference type="Proteomes" id="UP001497535"/>
    </source>
</evidence>
<proteinExistence type="predicted"/>
<reference evidence="1" key="1">
    <citation type="submission" date="2023-11" db="EMBL/GenBank/DDBJ databases">
        <authorList>
            <person name="Poullet M."/>
        </authorList>
    </citation>
    <scope>NUCLEOTIDE SEQUENCE</scope>
    <source>
        <strain evidence="1">E1834</strain>
    </source>
</reference>
<protein>
    <submittedName>
        <fullName evidence="1">Uncharacterized protein</fullName>
    </submittedName>
</protein>
<dbReference type="Proteomes" id="UP001497535">
    <property type="component" value="Unassembled WGS sequence"/>
</dbReference>
<comment type="caution">
    <text evidence="1">The sequence shown here is derived from an EMBL/GenBank/DDBJ whole genome shotgun (WGS) entry which is preliminary data.</text>
</comment>
<sequence>MERMKMKIKVNQTTNSSSLFNQNSLLEQNQDKNNENKQQILLKEEQQNIEDLLPKKRKKSFKICKCFPTVVRVIVESGAKEIEEETEERIITSSSSTSQLQLNNYNNKNIFTTKHSLTIMASSSSSSSGGISRFRIIPVNSNYYKKGRWQVWDYYNEGIVDKKTTTNTNNILQPKENKIGKVKEREEEEQKNENDEAGVSGKELYVSSTLRNRERSRNRERFSNLHILKIFYLDISPKIVNTSFNYENESKINPPPPSILSLQNIPTSTSQKLMPRRNSFQLITIKTLEDKNSLNSVPSSISEERLNLIGVNDNTKENNLIKDWIKQQNSSSEFITFPPPHQNNKTPQIVEEPPQKLSEFPSYPLLTNHQPISIESTTTTNLVSTISSPSPNSLSPNITKSISTSPPPPKQMFIQPPPPSSLERQLSIGLNEKEIKENNSPQQQQYFSASFGPGQIQFNGNMNGVGGQNYVEERRRSIARRWVLKNKILFKGILRDKLNFILFKRIKF</sequence>
<evidence type="ECO:0000313" key="1">
    <source>
        <dbReference type="EMBL" id="CAK5122298.1"/>
    </source>
</evidence>